<evidence type="ECO:0000313" key="1">
    <source>
        <dbReference type="EMBL" id="GAA2656649.1"/>
    </source>
</evidence>
<comment type="caution">
    <text evidence="1">The sequence shown here is derived from an EMBL/GenBank/DDBJ whole genome shotgun (WGS) entry which is preliminary data.</text>
</comment>
<name>A0ABP6E001_9ACTN</name>
<evidence type="ECO:0000313" key="2">
    <source>
        <dbReference type="Proteomes" id="UP001500151"/>
    </source>
</evidence>
<dbReference type="Proteomes" id="UP001500151">
    <property type="component" value="Unassembled WGS sequence"/>
</dbReference>
<dbReference type="EMBL" id="BAAASJ010000113">
    <property type="protein sequence ID" value="GAA2656649.1"/>
    <property type="molecule type" value="Genomic_DNA"/>
</dbReference>
<organism evidence="1 2">
    <name type="scientific">Streptomyces vastus</name>
    <dbReference type="NCBI Taxonomy" id="285451"/>
    <lineage>
        <taxon>Bacteria</taxon>
        <taxon>Bacillati</taxon>
        <taxon>Actinomycetota</taxon>
        <taxon>Actinomycetes</taxon>
        <taxon>Kitasatosporales</taxon>
        <taxon>Streptomycetaceae</taxon>
        <taxon>Streptomyces</taxon>
    </lineage>
</organism>
<accession>A0ABP6E001</accession>
<evidence type="ECO:0008006" key="3">
    <source>
        <dbReference type="Google" id="ProtNLM"/>
    </source>
</evidence>
<protein>
    <recommendedName>
        <fullName evidence="3">MarR family transcriptional regulator</fullName>
    </recommendedName>
</protein>
<keyword evidence="2" id="KW-1185">Reference proteome</keyword>
<dbReference type="RefSeq" id="WP_344395337.1">
    <property type="nucleotide sequence ID" value="NZ_BAAASJ010000113.1"/>
</dbReference>
<reference evidence="2" key="1">
    <citation type="journal article" date="2019" name="Int. J. Syst. Evol. Microbiol.">
        <title>The Global Catalogue of Microorganisms (GCM) 10K type strain sequencing project: providing services to taxonomists for standard genome sequencing and annotation.</title>
        <authorList>
            <consortium name="The Broad Institute Genomics Platform"/>
            <consortium name="The Broad Institute Genome Sequencing Center for Infectious Disease"/>
            <person name="Wu L."/>
            <person name="Ma J."/>
        </authorList>
    </citation>
    <scope>NUCLEOTIDE SEQUENCE [LARGE SCALE GENOMIC DNA]</scope>
    <source>
        <strain evidence="2">JCM 4524</strain>
    </source>
</reference>
<gene>
    <name evidence="1" type="ORF">GCM10010307_70460</name>
</gene>
<sequence length="160" mass="17882">MTQADQEFISVPVPREHVTKVYAFLAELAGTAESASGGEAVAEADGKYPYVEWSLEDLRRLPKTRMASVQTAVGVMDILAERPGSKMSYTSLSDLLGLKPKQLQGALAAFTRHIHKEYGRRNWPLEWAEAAATDNPDFRTESFYTMDESIARLWKDVRAT</sequence>
<proteinExistence type="predicted"/>